<organism evidence="2 3">
    <name type="scientific">Paramecium sonneborni</name>
    <dbReference type="NCBI Taxonomy" id="65129"/>
    <lineage>
        <taxon>Eukaryota</taxon>
        <taxon>Sar</taxon>
        <taxon>Alveolata</taxon>
        <taxon>Ciliophora</taxon>
        <taxon>Intramacronucleata</taxon>
        <taxon>Oligohymenophorea</taxon>
        <taxon>Peniculida</taxon>
        <taxon>Parameciidae</taxon>
        <taxon>Paramecium</taxon>
    </lineage>
</organism>
<feature type="coiled-coil region" evidence="1">
    <location>
        <begin position="89"/>
        <end position="131"/>
    </location>
</feature>
<keyword evidence="3" id="KW-1185">Reference proteome</keyword>
<evidence type="ECO:0000313" key="3">
    <source>
        <dbReference type="Proteomes" id="UP000692954"/>
    </source>
</evidence>
<keyword evidence="1" id="KW-0175">Coiled coil</keyword>
<dbReference type="EMBL" id="CAJJDN010000056">
    <property type="protein sequence ID" value="CAD8090655.1"/>
    <property type="molecule type" value="Genomic_DNA"/>
</dbReference>
<comment type="caution">
    <text evidence="2">The sequence shown here is derived from an EMBL/GenBank/DDBJ whole genome shotgun (WGS) entry which is preliminary data.</text>
</comment>
<proteinExistence type="predicted"/>
<gene>
    <name evidence="2" type="ORF">PSON_ATCC_30995.1.T0560123</name>
</gene>
<evidence type="ECO:0000256" key="1">
    <source>
        <dbReference type="SAM" id="Coils"/>
    </source>
</evidence>
<name>A0A8S1NNK6_9CILI</name>
<sequence>MQQQRNSVFKNLEQLQYCVKNDEFLDVIKSFLKFKAKALQILDSIEQSIMNTTIRCMPKEMIGLYDAYDTIDIIDWLKNICEIEGRSVLEEIKLEKQNIQKLKHSYEITLKKNLKDLQENLEKTLVAINNQVEYQTDLTIKRLLKRDESIVLENNGILFDANVAVVCVFEPKSNGLLLKGFHQPIFFDGIYFEQPINFKEAPHKIKYTLHKGFNLRECLYEEEFSIYDPEFKKVDDNNYLIEFQQKIKLEKGFKYCLCAYAGQDEFFGTIQYTDIEQDNPYIKFQEKPYEFAKFIVPAHIQQVISENKSGIFPALIVIEE</sequence>
<dbReference type="AlphaFoldDB" id="A0A8S1NNK6"/>
<protein>
    <submittedName>
        <fullName evidence="2">Uncharacterized protein</fullName>
    </submittedName>
</protein>
<dbReference type="Proteomes" id="UP000692954">
    <property type="component" value="Unassembled WGS sequence"/>
</dbReference>
<accession>A0A8S1NNK6</accession>
<reference evidence="2" key="1">
    <citation type="submission" date="2021-01" db="EMBL/GenBank/DDBJ databases">
        <authorList>
            <consortium name="Genoscope - CEA"/>
            <person name="William W."/>
        </authorList>
    </citation>
    <scope>NUCLEOTIDE SEQUENCE</scope>
</reference>
<dbReference type="OrthoDB" id="296523at2759"/>
<evidence type="ECO:0000313" key="2">
    <source>
        <dbReference type="EMBL" id="CAD8090655.1"/>
    </source>
</evidence>